<dbReference type="Pfam" id="PF02798">
    <property type="entry name" value="GST_N"/>
    <property type="match status" value="1"/>
</dbReference>
<proteinExistence type="inferred from homology"/>
<sequence>MAIELFLDLYSPPCRAIYIFARKNGIPFELRPVELALGEHLKPEFLKVNRLGKVPALRDGNFLLAESVAILLYLSRKFQTAAHWYPTEPQACARVDEYLAWQHTAIQQPAANVFLCKALLPYFSGQPVDAAKLERLMGRLTPSLQHLDRGVLVARPFLATEQISLADLITLVDLKQPTAVGCDLFRDWPRLAAWRARVEAALGPELVQEAHKRLLQPRDPQDAPRDPQVVQQLLYMDLLSASCRAVYIFARKNSIPFDFQFVDLLKGHHHSKEYIEINPLRKLPSMKDGNVAILCYLCRKYSAPSHWYPPDLHMRARVDEFMAWQHTAIQLPMSKLLWIKLLIPMITGEEVPAEKLEQTLAEANNSLQQFEEKFLQDRLFITGDHISLADLVALVEMMQPIGGNYNVFLNSSRLAEWRMRVELAIGSALFWEAHDRLMNLVDWDCTTLDPTLYLDLLSQPCRAVYIFAKKNGIPFELRAVDLLKGQHMSDAFAQVNPLRKVPALKDGNFTLTESVAILLYLTHKYKVPDHWYPPDLQARARVDEYLAWQHQTLRRSCLRALWHKVMFPAFLGEQVDPEVLAATLAELDVSLQLLEDKFLQNKSFLAGSHISLADLVAITELMHPVGAGYQIFEERPKLAAWRQRVEAAVGEDLFREAHEVILKAKDSLPADPTIRQKLKSRLYLDLLSQPCRAVYIFAKKNGIPFELRAVDLLKGQHHSASFVQVNPLKKVPALKDDDFTLAESVAILLYLSRKYKTPDHWYPQDLQARARVDEYLAWQHTGLRSCCTRAMWQKNGWTVAMRNLRTGDRLNGNRNQARFEADPEPSLCLLTYQMLIPVFLGETVPPEPVSAGCQVFKSRPKLDAWRQRVEAAVGEDLFQEAHEVIMKAKDLPPADTAMKEKLKPLVQVFLR</sequence>
<dbReference type="SFLD" id="SFLDG00358">
    <property type="entry name" value="Main_(cytGST)"/>
    <property type="match status" value="4"/>
</dbReference>
<accession>A0A8J6ASV8</accession>
<dbReference type="InterPro" id="IPR051369">
    <property type="entry name" value="GST_Theta"/>
</dbReference>
<gene>
    <name evidence="10" type="ORF">J0S82_012707</name>
</gene>
<dbReference type="InterPro" id="IPR040077">
    <property type="entry name" value="GST_C_Theta"/>
</dbReference>
<comment type="similarity">
    <text evidence="2">Belongs to the GST superfamily. Theta family.</text>
</comment>
<dbReference type="GO" id="GO:0005737">
    <property type="term" value="C:cytoplasm"/>
    <property type="evidence" value="ECO:0007669"/>
    <property type="project" value="UniProtKB-SubCell"/>
</dbReference>
<dbReference type="Pfam" id="PF13417">
    <property type="entry name" value="GST_N_3"/>
    <property type="match status" value="2"/>
</dbReference>
<dbReference type="GO" id="GO:0006749">
    <property type="term" value="P:glutathione metabolic process"/>
    <property type="evidence" value="ECO:0007669"/>
    <property type="project" value="TreeGrafter"/>
</dbReference>
<dbReference type="CDD" id="cd03183">
    <property type="entry name" value="GST_C_Theta"/>
    <property type="match status" value="3"/>
</dbReference>
<dbReference type="OrthoDB" id="422574at2759"/>
<evidence type="ECO:0000313" key="10">
    <source>
        <dbReference type="EMBL" id="KAG8523122.1"/>
    </source>
</evidence>
<name>A0A8J6ASV8_GALPY</name>
<dbReference type="FunFam" id="1.20.1050.10:FF:000008">
    <property type="entry name" value="Glutathione S-transferase theta-1"/>
    <property type="match status" value="3"/>
</dbReference>
<dbReference type="SUPFAM" id="SSF52833">
    <property type="entry name" value="Thioredoxin-like"/>
    <property type="match status" value="4"/>
</dbReference>
<feature type="domain" description="GST N-terminal" evidence="8">
    <location>
        <begin position="678"/>
        <end position="759"/>
    </location>
</feature>
<feature type="domain" description="GST N-terminal" evidence="8">
    <location>
        <begin position="448"/>
        <end position="529"/>
    </location>
</feature>
<dbReference type="EMBL" id="JAGFMF010011418">
    <property type="protein sequence ID" value="KAG8523122.1"/>
    <property type="molecule type" value="Genomic_DNA"/>
</dbReference>
<dbReference type="SFLD" id="SFLDS00019">
    <property type="entry name" value="Glutathione_Transferase_(cytos"/>
    <property type="match status" value="4"/>
</dbReference>
<comment type="subunit">
    <text evidence="3">Homodimer.</text>
</comment>
<evidence type="ECO:0000259" key="9">
    <source>
        <dbReference type="PROSITE" id="PS50405"/>
    </source>
</evidence>
<dbReference type="Pfam" id="PF00043">
    <property type="entry name" value="GST_C"/>
    <property type="match status" value="2"/>
</dbReference>
<dbReference type="PROSITE" id="PS50404">
    <property type="entry name" value="GST_NTER"/>
    <property type="match status" value="4"/>
</dbReference>
<comment type="catalytic activity">
    <reaction evidence="7">
        <text>RX + glutathione = an S-substituted glutathione + a halide anion + H(+)</text>
        <dbReference type="Rhea" id="RHEA:16437"/>
        <dbReference type="ChEBI" id="CHEBI:15378"/>
        <dbReference type="ChEBI" id="CHEBI:16042"/>
        <dbReference type="ChEBI" id="CHEBI:17792"/>
        <dbReference type="ChEBI" id="CHEBI:57925"/>
        <dbReference type="ChEBI" id="CHEBI:90779"/>
        <dbReference type="EC" id="2.5.1.18"/>
    </reaction>
</comment>
<dbReference type="Gene3D" id="1.20.1050.10">
    <property type="match status" value="5"/>
</dbReference>
<dbReference type="InterPro" id="IPR040079">
    <property type="entry name" value="Glutathione_S-Trfase"/>
</dbReference>
<dbReference type="GO" id="GO:0004364">
    <property type="term" value="F:glutathione transferase activity"/>
    <property type="evidence" value="ECO:0007669"/>
    <property type="project" value="UniProtKB-EC"/>
</dbReference>
<evidence type="ECO:0000256" key="5">
    <source>
        <dbReference type="ARBA" id="ARBA00022490"/>
    </source>
</evidence>
<evidence type="ECO:0000256" key="7">
    <source>
        <dbReference type="ARBA" id="ARBA00047960"/>
    </source>
</evidence>
<dbReference type="SUPFAM" id="SSF47616">
    <property type="entry name" value="GST C-terminal domain-like"/>
    <property type="match status" value="4"/>
</dbReference>
<dbReference type="EC" id="2.5.1.18" evidence="4"/>
<evidence type="ECO:0000313" key="11">
    <source>
        <dbReference type="Proteomes" id="UP000700334"/>
    </source>
</evidence>
<protein>
    <recommendedName>
        <fullName evidence="4">glutathione transferase</fullName>
        <ecNumber evidence="4">2.5.1.18</ecNumber>
    </recommendedName>
</protein>
<dbReference type="PANTHER" id="PTHR43917">
    <property type="match status" value="1"/>
</dbReference>
<dbReference type="CDD" id="cd03050">
    <property type="entry name" value="GST_N_Theta"/>
    <property type="match status" value="3"/>
</dbReference>
<dbReference type="SFLD" id="SFLDG01153">
    <property type="entry name" value="Main.4:_Theta-like"/>
    <property type="match status" value="1"/>
</dbReference>
<evidence type="ECO:0000259" key="8">
    <source>
        <dbReference type="PROSITE" id="PS50404"/>
    </source>
</evidence>
<comment type="subcellular location">
    <subcellularLocation>
        <location evidence="1">Cytoplasm</location>
    </subcellularLocation>
</comment>
<dbReference type="Proteomes" id="UP000700334">
    <property type="component" value="Unassembled WGS sequence"/>
</dbReference>
<dbReference type="FunFam" id="3.40.30.10:FF:000086">
    <property type="entry name" value="Glutathione S-transferase theta-1"/>
    <property type="match status" value="3"/>
</dbReference>
<evidence type="ECO:0000256" key="2">
    <source>
        <dbReference type="ARBA" id="ARBA00009899"/>
    </source>
</evidence>
<dbReference type="AlphaFoldDB" id="A0A8J6ASV8"/>
<dbReference type="InterPro" id="IPR040075">
    <property type="entry name" value="GST_N_Theta"/>
</dbReference>
<dbReference type="InterPro" id="IPR010987">
    <property type="entry name" value="Glutathione-S-Trfase_C-like"/>
</dbReference>
<dbReference type="PROSITE" id="PS50405">
    <property type="entry name" value="GST_CTER"/>
    <property type="match status" value="3"/>
</dbReference>
<reference evidence="10" key="1">
    <citation type="journal article" date="2021" name="Evol. Appl.">
        <title>The genome of the Pyrenean desman and the effects of bottlenecks and inbreeding on the genomic landscape of an endangered species.</title>
        <authorList>
            <person name="Escoda L."/>
            <person name="Castresana J."/>
        </authorList>
    </citation>
    <scope>NUCLEOTIDE SEQUENCE</scope>
    <source>
        <strain evidence="10">IBE-C5619</strain>
    </source>
</reference>
<organism evidence="10 11">
    <name type="scientific">Galemys pyrenaicus</name>
    <name type="common">Iberian desman</name>
    <name type="synonym">Pyrenean desman</name>
    <dbReference type="NCBI Taxonomy" id="202257"/>
    <lineage>
        <taxon>Eukaryota</taxon>
        <taxon>Metazoa</taxon>
        <taxon>Chordata</taxon>
        <taxon>Craniata</taxon>
        <taxon>Vertebrata</taxon>
        <taxon>Euteleostomi</taxon>
        <taxon>Mammalia</taxon>
        <taxon>Eutheria</taxon>
        <taxon>Laurasiatheria</taxon>
        <taxon>Eulipotyphla</taxon>
        <taxon>Talpidae</taxon>
        <taxon>Galemys</taxon>
    </lineage>
</organism>
<evidence type="ECO:0000256" key="4">
    <source>
        <dbReference type="ARBA" id="ARBA00012452"/>
    </source>
</evidence>
<feature type="domain" description="GST N-terminal" evidence="8">
    <location>
        <begin position="230"/>
        <end position="305"/>
    </location>
</feature>
<comment type="caution">
    <text evidence="10">The sequence shown here is derived from an EMBL/GenBank/DDBJ whole genome shotgun (WGS) entry which is preliminary data.</text>
</comment>
<dbReference type="InterPro" id="IPR036249">
    <property type="entry name" value="Thioredoxin-like_sf"/>
</dbReference>
<evidence type="ECO:0000256" key="6">
    <source>
        <dbReference type="ARBA" id="ARBA00022679"/>
    </source>
</evidence>
<dbReference type="InterPro" id="IPR036282">
    <property type="entry name" value="Glutathione-S-Trfase_C_sf"/>
</dbReference>
<keyword evidence="5" id="KW-0963">Cytoplasm</keyword>
<feature type="domain" description="GST N-terminal" evidence="8">
    <location>
        <begin position="1"/>
        <end position="82"/>
    </location>
</feature>
<dbReference type="PANTHER" id="PTHR43917:SF9">
    <property type="entry name" value="GLUTATHIONE S-TRANSFERASE THETA-1"/>
    <property type="match status" value="1"/>
</dbReference>
<keyword evidence="11" id="KW-1185">Reference proteome</keyword>
<dbReference type="InterPro" id="IPR004046">
    <property type="entry name" value="GST_C"/>
</dbReference>
<feature type="domain" description="GST C-terminal" evidence="9">
    <location>
        <begin position="535"/>
        <end position="673"/>
    </location>
</feature>
<feature type="domain" description="GST C-terminal" evidence="9">
    <location>
        <begin position="88"/>
        <end position="221"/>
    </location>
</feature>
<keyword evidence="6" id="KW-0808">Transferase</keyword>
<evidence type="ECO:0000256" key="1">
    <source>
        <dbReference type="ARBA" id="ARBA00004496"/>
    </source>
</evidence>
<evidence type="ECO:0000256" key="3">
    <source>
        <dbReference type="ARBA" id="ARBA00011738"/>
    </source>
</evidence>
<dbReference type="Gene3D" id="3.40.30.10">
    <property type="entry name" value="Glutaredoxin"/>
    <property type="match status" value="4"/>
</dbReference>
<feature type="domain" description="GST C-terminal" evidence="9">
    <location>
        <begin position="311"/>
        <end position="441"/>
    </location>
</feature>
<dbReference type="InterPro" id="IPR004045">
    <property type="entry name" value="Glutathione_S-Trfase_N"/>
</dbReference>